<feature type="region of interest" description="Disordered" evidence="1">
    <location>
        <begin position="746"/>
        <end position="785"/>
    </location>
</feature>
<sequence length="902" mass="98075">MAQAVYDEHPLEQYLRDEVGEAPELMPGASAEFLDDEREFLEGEDADALTPLQTYVLEIIEVVSNLAQQLNASSSPSPFVERFKYHVISSSLLSESVASSSTRLPGSPPPPPGNLEDEPLRLSGASREPRQSLTAVISSDYPEWVVPGGIALLACLLSAGAYALVILICAAAAAALSRNQDNAGRPDYTATLDAMNALVSAGNMWDSAVSEALQAIERDEQRMVTSASSPSTTPTSPLRVALNSSMHSTQTQCDNVRQLFVALTSPTELAPLAEMYAPSSPSRPPYAELPNVDRPLSLPTRKRTSSLTSLKRSTWNGSYAALANAGSPTMQVLTHRQKRRSDLSSLLQVNGGGSPVKPRSAPGTPKTPRTPTTPSLGGVQEEEADRADDSPHGSISSFGSAALDLRRKRRSMGLQTLGLSSSRSSSALGSTHPLSLMSLTNSVHDALAARRYACAHLLALRFGDDEDELYWEDVRSVMSLLTGTLADTTARLTEAFEEVDTQKLRDEQPTPTLWEGGSSFDAGSRRSSLNLEFLKKRVSWNMDAPRSSGGEVKNRRSSMLRHAMSGFAPTPGPLARFAAHVHVISSALDDAREELERTVAALKEEEAGEASPQDSEDGERKEHPALAAYERLRRELGLALRECERGRDRLLDTVSPPPPPPAVGDDSEDMPNLTHDLSDDSDKPEPAEEDIDPYGGIAAHEPDGEYVGAAPDFRDDVAATLMANARLTPPGAEQVFEDDSAATMARLRERPKLSREERIKAARAAREKAKEEGLPSPRGFGPGGEVVQELKDVIWKVGERRRRLTLDTQPKSPSRPSRSPQDTPSPEYEAAPTPPRMRYEDYSSRMSIVLDDLPRISLDLPQRRPQMLPTLHEDSPVIPRSDLPRLPTLEEFGFGRSSEDSQ</sequence>
<accession>D8Q225</accession>
<feature type="region of interest" description="Disordered" evidence="1">
    <location>
        <begin position="346"/>
        <end position="401"/>
    </location>
</feature>
<evidence type="ECO:0000256" key="1">
    <source>
        <dbReference type="SAM" id="MobiDB-lite"/>
    </source>
</evidence>
<dbReference type="RefSeq" id="XP_003032943.1">
    <property type="nucleotide sequence ID" value="XM_003032897.1"/>
</dbReference>
<feature type="region of interest" description="Disordered" evidence="1">
    <location>
        <begin position="276"/>
        <end position="310"/>
    </location>
</feature>
<dbReference type="InParanoid" id="D8Q225"/>
<feature type="compositionally biased region" description="Basic and acidic residues" evidence="1">
    <location>
        <begin position="746"/>
        <end position="773"/>
    </location>
</feature>
<dbReference type="eggNOG" id="ENOG502SKF2">
    <property type="taxonomic scope" value="Eukaryota"/>
</dbReference>
<dbReference type="OrthoDB" id="21151at2759"/>
<dbReference type="STRING" id="578458.D8Q225"/>
<dbReference type="AlphaFoldDB" id="D8Q225"/>
<keyword evidence="3" id="KW-1185">Reference proteome</keyword>
<feature type="region of interest" description="Disordered" evidence="1">
    <location>
        <begin position="860"/>
        <end position="902"/>
    </location>
</feature>
<feature type="region of interest" description="Disordered" evidence="1">
    <location>
        <begin position="648"/>
        <end position="710"/>
    </location>
</feature>
<feature type="compositionally biased region" description="Low complexity" evidence="1">
    <location>
        <begin position="808"/>
        <end position="826"/>
    </location>
</feature>
<dbReference type="HOGENOM" id="CLU_012231_0_0_1"/>
<evidence type="ECO:0000313" key="2">
    <source>
        <dbReference type="EMBL" id="EFI98040.1"/>
    </source>
</evidence>
<feature type="region of interest" description="Disordered" evidence="1">
    <location>
        <begin position="99"/>
        <end position="127"/>
    </location>
</feature>
<dbReference type="KEGG" id="scm:SCHCO_02598611"/>
<protein>
    <submittedName>
        <fullName evidence="2">Uncharacterized protein</fullName>
    </submittedName>
</protein>
<feature type="compositionally biased region" description="Basic and acidic residues" evidence="1">
    <location>
        <begin position="676"/>
        <end position="686"/>
    </location>
</feature>
<evidence type="ECO:0000313" key="3">
    <source>
        <dbReference type="Proteomes" id="UP000007431"/>
    </source>
</evidence>
<dbReference type="OMA" id="QISEMYA"/>
<proteinExistence type="predicted"/>
<dbReference type="EMBL" id="GL377305">
    <property type="protein sequence ID" value="EFI98040.1"/>
    <property type="molecule type" value="Genomic_DNA"/>
</dbReference>
<feature type="region of interest" description="Disordered" evidence="1">
    <location>
        <begin position="801"/>
        <end position="843"/>
    </location>
</feature>
<dbReference type="GeneID" id="9592878"/>
<reference evidence="2 3" key="1">
    <citation type="journal article" date="2010" name="Nat. Biotechnol.">
        <title>Genome sequence of the model mushroom Schizophyllum commune.</title>
        <authorList>
            <person name="Ohm R.A."/>
            <person name="de Jong J.F."/>
            <person name="Lugones L.G."/>
            <person name="Aerts A."/>
            <person name="Kothe E."/>
            <person name="Stajich J.E."/>
            <person name="de Vries R.P."/>
            <person name="Record E."/>
            <person name="Levasseur A."/>
            <person name="Baker S.E."/>
            <person name="Bartholomew K.A."/>
            <person name="Coutinho P.M."/>
            <person name="Erdmann S."/>
            <person name="Fowler T.J."/>
            <person name="Gathman A.C."/>
            <person name="Lombard V."/>
            <person name="Henrissat B."/>
            <person name="Knabe N."/>
            <person name="Kuees U."/>
            <person name="Lilly W.W."/>
            <person name="Lindquist E."/>
            <person name="Lucas S."/>
            <person name="Magnuson J.K."/>
            <person name="Piumi F."/>
            <person name="Raudaskoski M."/>
            <person name="Salamov A."/>
            <person name="Schmutz J."/>
            <person name="Schwarze F.W.M.R."/>
            <person name="vanKuyk P.A."/>
            <person name="Horton J.S."/>
            <person name="Grigoriev I.V."/>
            <person name="Woesten H.A.B."/>
        </authorList>
    </citation>
    <scope>NUCLEOTIDE SEQUENCE [LARGE SCALE GENOMIC DNA]</scope>
    <source>
        <strain evidence="3">H4-8 / FGSC 9210</strain>
    </source>
</reference>
<feature type="compositionally biased region" description="Low complexity" evidence="1">
    <location>
        <begin position="362"/>
        <end position="374"/>
    </location>
</feature>
<organism evidence="3">
    <name type="scientific">Schizophyllum commune (strain H4-8 / FGSC 9210)</name>
    <name type="common">Split gill fungus</name>
    <dbReference type="NCBI Taxonomy" id="578458"/>
    <lineage>
        <taxon>Eukaryota</taxon>
        <taxon>Fungi</taxon>
        <taxon>Dikarya</taxon>
        <taxon>Basidiomycota</taxon>
        <taxon>Agaricomycotina</taxon>
        <taxon>Agaricomycetes</taxon>
        <taxon>Agaricomycetidae</taxon>
        <taxon>Agaricales</taxon>
        <taxon>Schizophyllaceae</taxon>
        <taxon>Schizophyllum</taxon>
    </lineage>
</organism>
<name>D8Q225_SCHCM</name>
<dbReference type="Proteomes" id="UP000007431">
    <property type="component" value="Unassembled WGS sequence"/>
</dbReference>
<dbReference type="VEuPathDB" id="FungiDB:SCHCODRAFT_02598611"/>
<gene>
    <name evidence="2" type="ORF">SCHCODRAFT_256984</name>
</gene>